<proteinExistence type="predicted"/>
<keyword evidence="1" id="KW-0812">Transmembrane</keyword>
<keyword evidence="1" id="KW-0472">Membrane</keyword>
<dbReference type="EMBL" id="HBFQ01047981">
    <property type="protein sequence ID" value="CAD8859891.1"/>
    <property type="molecule type" value="Transcribed_RNA"/>
</dbReference>
<organism evidence="2">
    <name type="scientific">Noctiluca scintillans</name>
    <name type="common">Sea sparkle</name>
    <name type="synonym">Red tide dinoflagellate</name>
    <dbReference type="NCBI Taxonomy" id="2966"/>
    <lineage>
        <taxon>Eukaryota</taxon>
        <taxon>Sar</taxon>
        <taxon>Alveolata</taxon>
        <taxon>Dinophyceae</taxon>
        <taxon>Noctilucales</taxon>
        <taxon>Noctilucaceae</taxon>
        <taxon>Noctiluca</taxon>
    </lineage>
</organism>
<gene>
    <name evidence="2" type="ORF">NSCI0253_LOCUS34245</name>
</gene>
<dbReference type="AlphaFoldDB" id="A0A7S1FDV4"/>
<dbReference type="InterPro" id="IPR036273">
    <property type="entry name" value="CRAL/TRIO_N_dom_sf"/>
</dbReference>
<dbReference type="SUPFAM" id="SSF52087">
    <property type="entry name" value="CRAL/TRIO domain"/>
    <property type="match status" value="1"/>
</dbReference>
<name>A0A7S1FDV4_NOCSC</name>
<dbReference type="InterPro" id="IPR036865">
    <property type="entry name" value="CRAL-TRIO_dom_sf"/>
</dbReference>
<protein>
    <recommendedName>
        <fullName evidence="3">CRAL-TRIO domain-containing protein</fullName>
    </recommendedName>
</protein>
<evidence type="ECO:0008006" key="3">
    <source>
        <dbReference type="Google" id="ProtNLM"/>
    </source>
</evidence>
<evidence type="ECO:0000313" key="2">
    <source>
        <dbReference type="EMBL" id="CAD8859891.1"/>
    </source>
</evidence>
<feature type="transmembrane region" description="Helical" evidence="1">
    <location>
        <begin position="446"/>
        <end position="468"/>
    </location>
</feature>
<reference evidence="2" key="1">
    <citation type="submission" date="2021-01" db="EMBL/GenBank/DDBJ databases">
        <authorList>
            <person name="Corre E."/>
            <person name="Pelletier E."/>
            <person name="Niang G."/>
            <person name="Scheremetjew M."/>
            <person name="Finn R."/>
            <person name="Kale V."/>
            <person name="Holt S."/>
            <person name="Cochrane G."/>
            <person name="Meng A."/>
            <person name="Brown T."/>
            <person name="Cohen L."/>
        </authorList>
    </citation>
    <scope>NUCLEOTIDE SEQUENCE</scope>
</reference>
<accession>A0A7S1FDV4</accession>
<keyword evidence="1" id="KW-1133">Transmembrane helix</keyword>
<dbReference type="SUPFAM" id="SSF46938">
    <property type="entry name" value="CRAL/TRIO N-terminal domain"/>
    <property type="match status" value="1"/>
</dbReference>
<dbReference type="Gene3D" id="3.40.525.10">
    <property type="entry name" value="CRAL-TRIO lipid binding domain"/>
    <property type="match status" value="1"/>
</dbReference>
<evidence type="ECO:0000256" key="1">
    <source>
        <dbReference type="SAM" id="Phobius"/>
    </source>
</evidence>
<sequence length="473" mass="53080">MPRDSMLAPPGCVCFSGIVRPLSHRSLERTPSQVTVTGGTSGLYAWIRKDEADSIRELRSCLTDNERIQLQGEPEDIRSDLMMCRFLRGHGNRVPRALKALRNHLKYRRENQKLLIRARAKFPPKQEEVNLDLCLHGDEFNHIVRMLQLPARLGTNDGMPMSCVSLGILVIKLFHTMDDEHLHEWFVSAIEMRSLCLHNQSWREMRMAKVAEVRDCANFSWSSLLRSPLLLRKLAGVLKTATLYPEVMGTILLFNLEPGSRCISLIKNLLPAEMQRKMIFADREDWESVMCATNGLSPSSFPRLTKYVDDIKGTGWQVLTNSTPQLVRSIEVEAKGAFSWLVQLDGQERTPELNVSVQFFSNNGPFPSMTKCCKKKVLTGGSSMVLFKGSFTAAKRGSVILSIELQGKTEAAVYAALAHGDHGVDDVAVRRGSQHKVAPRTQERRTMWLGASVILVSSLVVVGSFLWWSTDGV</sequence>